<keyword evidence="3" id="KW-1185">Reference proteome</keyword>
<dbReference type="InterPro" id="IPR009003">
    <property type="entry name" value="Peptidase_S1_PA"/>
</dbReference>
<dbReference type="EMBL" id="CAJNOQ010006149">
    <property type="protein sequence ID" value="CAF1125182.1"/>
    <property type="molecule type" value="Genomic_DNA"/>
</dbReference>
<evidence type="ECO:0000313" key="2">
    <source>
        <dbReference type="EMBL" id="CAF3888723.1"/>
    </source>
</evidence>
<gene>
    <name evidence="1" type="ORF">GPM918_LOCUS19897</name>
    <name evidence="2" type="ORF">SRO942_LOCUS19894</name>
</gene>
<dbReference type="SUPFAM" id="SSF50494">
    <property type="entry name" value="Trypsin-like serine proteases"/>
    <property type="match status" value="1"/>
</dbReference>
<dbReference type="EMBL" id="CAJOBC010006149">
    <property type="protein sequence ID" value="CAF3888723.1"/>
    <property type="molecule type" value="Genomic_DNA"/>
</dbReference>
<protein>
    <submittedName>
        <fullName evidence="1">Uncharacterized protein</fullName>
    </submittedName>
</protein>
<dbReference type="InterPro" id="IPR043504">
    <property type="entry name" value="Peptidase_S1_PA_chymotrypsin"/>
</dbReference>
<dbReference type="OrthoDB" id="2130667at2759"/>
<comment type="caution">
    <text evidence="1">The sequence shown here is derived from an EMBL/GenBank/DDBJ whole genome shotgun (WGS) entry which is preliminary data.</text>
</comment>
<reference evidence="1" key="1">
    <citation type="submission" date="2021-02" db="EMBL/GenBank/DDBJ databases">
        <authorList>
            <person name="Nowell W R."/>
        </authorList>
    </citation>
    <scope>NUCLEOTIDE SEQUENCE</scope>
</reference>
<proteinExistence type="predicted"/>
<dbReference type="Gene3D" id="2.40.10.10">
    <property type="entry name" value="Trypsin-like serine proteases"/>
    <property type="match status" value="1"/>
</dbReference>
<dbReference type="Proteomes" id="UP000681722">
    <property type="component" value="Unassembled WGS sequence"/>
</dbReference>
<dbReference type="Proteomes" id="UP000663829">
    <property type="component" value="Unassembled WGS sequence"/>
</dbReference>
<name>A0A814QUT8_9BILA</name>
<evidence type="ECO:0000313" key="1">
    <source>
        <dbReference type="EMBL" id="CAF1125182.1"/>
    </source>
</evidence>
<sequence>MGTSVVSPVVKIVHDRNRNTPQGFKRGTRPSKLLCIHFEPVTENGINSYNGRLKLRCFPKFIVRLAGTQATHDRVARSRREFLSRGAPRLQHDIPKEQLEQLAKFAVRIGVRYEHGAVRSLITGSGMIIGECVITVAHLFNPIELDEQNEIVPYSRIMFTTTTLASVSWFMSDHDEDIFEAEMIVRGSNGLKPLDICSRDDDFAILRICHIENVSQQLFSEIYQNYPRRITGKEQIQIDSPLFLLSYCSLLNKNEDINFYEGCSHSTKYTRENLITAMHPEHLSVSLGKCLTIDDNFIRHDCPSLKGASGGVLVNKMGRLVCIHTGVTPSDIYYNKQGEKRLVATALNQALPLYSNLFKSLVETNIQEWK</sequence>
<organism evidence="1 3">
    <name type="scientific">Didymodactylos carnosus</name>
    <dbReference type="NCBI Taxonomy" id="1234261"/>
    <lineage>
        <taxon>Eukaryota</taxon>
        <taxon>Metazoa</taxon>
        <taxon>Spiralia</taxon>
        <taxon>Gnathifera</taxon>
        <taxon>Rotifera</taxon>
        <taxon>Eurotatoria</taxon>
        <taxon>Bdelloidea</taxon>
        <taxon>Philodinida</taxon>
        <taxon>Philodinidae</taxon>
        <taxon>Didymodactylos</taxon>
    </lineage>
</organism>
<dbReference type="AlphaFoldDB" id="A0A814QUT8"/>
<evidence type="ECO:0000313" key="3">
    <source>
        <dbReference type="Proteomes" id="UP000663829"/>
    </source>
</evidence>
<accession>A0A814QUT8</accession>